<dbReference type="InterPro" id="IPR014016">
    <property type="entry name" value="UvrD-like_ATP-bd"/>
</dbReference>
<dbReference type="Pfam" id="PF21196">
    <property type="entry name" value="PcrA_UvrD_tudor"/>
    <property type="match status" value="1"/>
</dbReference>
<keyword evidence="5" id="KW-0413">Isomerase</keyword>
<dbReference type="GO" id="GO:0043138">
    <property type="term" value="F:3'-5' DNA helicase activity"/>
    <property type="evidence" value="ECO:0007669"/>
    <property type="project" value="UniProtKB-EC"/>
</dbReference>
<dbReference type="InterPro" id="IPR014017">
    <property type="entry name" value="DNA_helicase_UvrD-like_C"/>
</dbReference>
<evidence type="ECO:0000256" key="7">
    <source>
        <dbReference type="ARBA" id="ARBA00034808"/>
    </source>
</evidence>
<feature type="region of interest" description="Disordered" evidence="10">
    <location>
        <begin position="433"/>
        <end position="453"/>
    </location>
</feature>
<dbReference type="FunFam" id="1.10.486.10:FF:000003">
    <property type="entry name" value="ATP-dependent DNA helicase"/>
    <property type="match status" value="1"/>
</dbReference>
<evidence type="ECO:0000313" key="13">
    <source>
        <dbReference type="EMBL" id="HIR40761.1"/>
    </source>
</evidence>
<reference evidence="13" key="2">
    <citation type="journal article" date="2021" name="PeerJ">
        <title>Extensive microbial diversity within the chicken gut microbiome revealed by metagenomics and culture.</title>
        <authorList>
            <person name="Gilroy R."/>
            <person name="Ravi A."/>
            <person name="Getino M."/>
            <person name="Pursley I."/>
            <person name="Horton D.L."/>
            <person name="Alikhan N.F."/>
            <person name="Baker D."/>
            <person name="Gharbi K."/>
            <person name="Hall N."/>
            <person name="Watson M."/>
            <person name="Adriaenssens E.M."/>
            <person name="Foster-Nyarko E."/>
            <person name="Jarju S."/>
            <person name="Secka A."/>
            <person name="Antonio M."/>
            <person name="Oren A."/>
            <person name="Chaudhuri R.R."/>
            <person name="La Ragione R."/>
            <person name="Hildebrand F."/>
            <person name="Pallen M.J."/>
        </authorList>
    </citation>
    <scope>NUCLEOTIDE SEQUENCE</scope>
    <source>
        <strain evidence="13">CHK184-25365</strain>
    </source>
</reference>
<dbReference type="GO" id="GO:0005524">
    <property type="term" value="F:ATP binding"/>
    <property type="evidence" value="ECO:0007669"/>
    <property type="project" value="UniProtKB-UniRule"/>
</dbReference>
<keyword evidence="1 9" id="KW-0547">Nucleotide-binding</keyword>
<dbReference type="Proteomes" id="UP000886749">
    <property type="component" value="Unassembled WGS sequence"/>
</dbReference>
<protein>
    <recommendedName>
        <fullName evidence="7">DNA 3'-5' helicase</fullName>
        <ecNumber evidence="7">5.6.2.4</ecNumber>
    </recommendedName>
</protein>
<keyword evidence="3 9" id="KW-0347">Helicase</keyword>
<evidence type="ECO:0000259" key="11">
    <source>
        <dbReference type="PROSITE" id="PS51198"/>
    </source>
</evidence>
<dbReference type="GO" id="GO:0033202">
    <property type="term" value="C:DNA helicase complex"/>
    <property type="evidence" value="ECO:0007669"/>
    <property type="project" value="TreeGrafter"/>
</dbReference>
<feature type="domain" description="UvrD-like helicase ATP-binding" evidence="11">
    <location>
        <begin position="1"/>
        <end position="72"/>
    </location>
</feature>
<evidence type="ECO:0000313" key="14">
    <source>
        <dbReference type="Proteomes" id="UP000886749"/>
    </source>
</evidence>
<dbReference type="CDD" id="cd17932">
    <property type="entry name" value="DEXQc_UvrD"/>
    <property type="match status" value="1"/>
</dbReference>
<gene>
    <name evidence="13" type="ORF">IAB36_02925</name>
</gene>
<evidence type="ECO:0000256" key="3">
    <source>
        <dbReference type="ARBA" id="ARBA00022806"/>
    </source>
</evidence>
<evidence type="ECO:0000259" key="12">
    <source>
        <dbReference type="PROSITE" id="PS51217"/>
    </source>
</evidence>
<name>A0A9D1AJ75_9FIRM</name>
<evidence type="ECO:0000256" key="1">
    <source>
        <dbReference type="ARBA" id="ARBA00022741"/>
    </source>
</evidence>
<sequence>KYILVDEYQDTNQMQFELVRLLSQKYGNLCVVGDDDQSIYKFRGATIENILSFEKTFQGAKVVRLEQNYRSTQHILDAANGLIQNNLGRKGKRLWSDQGEGEKVKFYRCRDDYEETAVVLDQINQNCAQGIPLKEQAILYRMNAQSGQIEKRLVQAGIAYQIVGGTKFFDRKEIRDVLAYFHVMDNPADEVRLRRIINEPKRGIGNTTVATVEQLARQTGATMMEVIRNADQYALLSKKAGPLLKFAQLMEDLTDLAARLPLEELLDEVMERTGYRTALEGDGVEGQVRLENIEELKSNLVNYQEEQGEEGDLSGFLEEVSLYTDLDRLNQEEDKITLMTVHAAKGLEFTAVYLIGMEESIFPSNSALMSEEELEEERRLAYVAITRAKRKLCITCAGQRMLFGMTQHNLSSRFLAELPAEDVERVELHPRNEYSMGTSRPAPVRRRTAAGTSQGTTVLAGVAPKGEKSSESYGIGDRVRHKIFGSGTVLNATAMGGDTLLEIAFDKVGTKKIMAAFAKLKKE</sequence>
<dbReference type="GO" id="GO:0003677">
    <property type="term" value="F:DNA binding"/>
    <property type="evidence" value="ECO:0007669"/>
    <property type="project" value="InterPro"/>
</dbReference>
<dbReference type="EMBL" id="DVGY01000067">
    <property type="protein sequence ID" value="HIR40761.1"/>
    <property type="molecule type" value="Genomic_DNA"/>
</dbReference>
<proteinExistence type="predicted"/>
<evidence type="ECO:0000256" key="10">
    <source>
        <dbReference type="SAM" id="MobiDB-lite"/>
    </source>
</evidence>
<evidence type="ECO:0000256" key="9">
    <source>
        <dbReference type="PROSITE-ProRule" id="PRU00560"/>
    </source>
</evidence>
<dbReference type="GO" id="GO:0000725">
    <property type="term" value="P:recombinational repair"/>
    <property type="evidence" value="ECO:0007669"/>
    <property type="project" value="TreeGrafter"/>
</dbReference>
<dbReference type="PROSITE" id="PS51198">
    <property type="entry name" value="UVRD_HELICASE_ATP_BIND"/>
    <property type="match status" value="1"/>
</dbReference>
<comment type="catalytic activity">
    <reaction evidence="6">
        <text>Couples ATP hydrolysis with the unwinding of duplex DNA by translocating in the 3'-5' direction.</text>
        <dbReference type="EC" id="5.6.2.4"/>
    </reaction>
</comment>
<dbReference type="SUPFAM" id="SSF52540">
    <property type="entry name" value="P-loop containing nucleoside triphosphate hydrolases"/>
    <property type="match status" value="1"/>
</dbReference>
<dbReference type="GO" id="GO:0016787">
    <property type="term" value="F:hydrolase activity"/>
    <property type="evidence" value="ECO:0007669"/>
    <property type="project" value="UniProtKB-UniRule"/>
</dbReference>
<accession>A0A9D1AJ75</accession>
<dbReference type="InterPro" id="IPR000212">
    <property type="entry name" value="DNA_helicase_UvrD/REP"/>
</dbReference>
<feature type="non-terminal residue" evidence="13">
    <location>
        <position position="1"/>
    </location>
</feature>
<comment type="caution">
    <text evidence="9">Lacks conserved residue(s) required for the propagation of feature annotation.</text>
</comment>
<dbReference type="Pfam" id="PF00580">
    <property type="entry name" value="UvrD-helicase"/>
    <property type="match status" value="1"/>
</dbReference>
<evidence type="ECO:0000256" key="8">
    <source>
        <dbReference type="ARBA" id="ARBA00048988"/>
    </source>
</evidence>
<dbReference type="Pfam" id="PF13361">
    <property type="entry name" value="UvrD_C"/>
    <property type="match status" value="1"/>
</dbReference>
<feature type="domain" description="UvrD-like helicase C-terminal" evidence="12">
    <location>
        <begin position="73"/>
        <end position="346"/>
    </location>
</feature>
<organism evidence="13 14">
    <name type="scientific">Candidatus Egerieicola pullicola</name>
    <dbReference type="NCBI Taxonomy" id="2840775"/>
    <lineage>
        <taxon>Bacteria</taxon>
        <taxon>Bacillati</taxon>
        <taxon>Bacillota</taxon>
        <taxon>Clostridia</taxon>
        <taxon>Eubacteriales</taxon>
        <taxon>Oscillospiraceae</taxon>
        <taxon>Oscillospiraceae incertae sedis</taxon>
        <taxon>Candidatus Egerieicola</taxon>
    </lineage>
</organism>
<evidence type="ECO:0000256" key="6">
    <source>
        <dbReference type="ARBA" id="ARBA00034617"/>
    </source>
</evidence>
<dbReference type="Gene3D" id="1.10.486.10">
    <property type="entry name" value="PCRA, domain 4"/>
    <property type="match status" value="1"/>
</dbReference>
<evidence type="ECO:0000256" key="2">
    <source>
        <dbReference type="ARBA" id="ARBA00022801"/>
    </source>
</evidence>
<dbReference type="PANTHER" id="PTHR11070:SF2">
    <property type="entry name" value="ATP-DEPENDENT DNA HELICASE SRS2"/>
    <property type="match status" value="1"/>
</dbReference>
<evidence type="ECO:0000256" key="5">
    <source>
        <dbReference type="ARBA" id="ARBA00023235"/>
    </source>
</evidence>
<dbReference type="Gene3D" id="3.40.50.300">
    <property type="entry name" value="P-loop containing nucleotide triphosphate hydrolases"/>
    <property type="match status" value="2"/>
</dbReference>
<dbReference type="PROSITE" id="PS51217">
    <property type="entry name" value="UVRD_HELICASE_CTER"/>
    <property type="match status" value="1"/>
</dbReference>
<dbReference type="GO" id="GO:0005829">
    <property type="term" value="C:cytosol"/>
    <property type="evidence" value="ECO:0007669"/>
    <property type="project" value="TreeGrafter"/>
</dbReference>
<dbReference type="PANTHER" id="PTHR11070">
    <property type="entry name" value="UVRD / RECB / PCRA DNA HELICASE FAMILY MEMBER"/>
    <property type="match status" value="1"/>
</dbReference>
<comment type="caution">
    <text evidence="13">The sequence shown here is derived from an EMBL/GenBank/DDBJ whole genome shotgun (WGS) entry which is preliminary data.</text>
</comment>
<dbReference type="EC" id="5.6.2.4" evidence="7"/>
<comment type="catalytic activity">
    <reaction evidence="8">
        <text>ATP + H2O = ADP + phosphate + H(+)</text>
        <dbReference type="Rhea" id="RHEA:13065"/>
        <dbReference type="ChEBI" id="CHEBI:15377"/>
        <dbReference type="ChEBI" id="CHEBI:15378"/>
        <dbReference type="ChEBI" id="CHEBI:30616"/>
        <dbReference type="ChEBI" id="CHEBI:43474"/>
        <dbReference type="ChEBI" id="CHEBI:456216"/>
        <dbReference type="EC" id="5.6.2.4"/>
    </reaction>
</comment>
<keyword evidence="4 9" id="KW-0067">ATP-binding</keyword>
<reference evidence="13" key="1">
    <citation type="submission" date="2020-10" db="EMBL/GenBank/DDBJ databases">
        <authorList>
            <person name="Gilroy R."/>
        </authorList>
    </citation>
    <scope>NUCLEOTIDE SEQUENCE</scope>
    <source>
        <strain evidence="13">CHK184-25365</strain>
    </source>
</reference>
<evidence type="ECO:0000256" key="4">
    <source>
        <dbReference type="ARBA" id="ARBA00022840"/>
    </source>
</evidence>
<keyword evidence="2 9" id="KW-0378">Hydrolase</keyword>
<dbReference type="AlphaFoldDB" id="A0A9D1AJ75"/>
<dbReference type="InterPro" id="IPR027417">
    <property type="entry name" value="P-loop_NTPase"/>
</dbReference>